<dbReference type="InterPro" id="IPR019165">
    <property type="entry name" value="Peptidase_M76_ATP23"/>
</dbReference>
<dbReference type="PANTHER" id="PTHR21711:SF0">
    <property type="entry name" value="MITOCHONDRIAL INNER MEMBRANE PROTEASE ATP23 HOMOLOG"/>
    <property type="match status" value="1"/>
</dbReference>
<sequence>MIAMNSMSEKQCTRELGRILESSSKVAVLLRAIQLLDKTALKRGVTCRPCKATLQENRVGYYDFQYKRVVLCCENIHTRADVEETLIHELVHAFDRARKGKFSSMCHLMACGEVRASALGQCADVTPESRKKECILRDAIRSTREHCGDEAERIVRQVYNKCVKDVAPFVVGVPA</sequence>
<evidence type="ECO:0000313" key="9">
    <source>
        <dbReference type="EMBL" id="OAD67328.1"/>
    </source>
</evidence>
<dbReference type="GO" id="GO:0004222">
    <property type="term" value="F:metalloendopeptidase activity"/>
    <property type="evidence" value="ECO:0007669"/>
    <property type="project" value="InterPro"/>
</dbReference>
<dbReference type="Pfam" id="PF09768">
    <property type="entry name" value="Peptidase_M76"/>
    <property type="match status" value="1"/>
</dbReference>
<dbReference type="VEuPathDB" id="FungiDB:PHYBLDRAFT_174369"/>
<keyword evidence="10" id="KW-1185">Reference proteome</keyword>
<dbReference type="InParanoid" id="A0A167K5L7"/>
<keyword evidence="7 8" id="KW-0482">Metalloprotease</keyword>
<dbReference type="PANTHER" id="PTHR21711">
    <property type="entry name" value="MITOCHONDRIAL INNER MEMBRANE PROTEASE"/>
    <property type="match status" value="1"/>
</dbReference>
<evidence type="ECO:0000256" key="3">
    <source>
        <dbReference type="ARBA" id="ARBA00014615"/>
    </source>
</evidence>
<reference evidence="10" key="1">
    <citation type="submission" date="2015-06" db="EMBL/GenBank/DDBJ databases">
        <title>Expansion of signal transduction pathways in fungi by whole-genome duplication.</title>
        <authorList>
            <consortium name="DOE Joint Genome Institute"/>
            <person name="Corrochano L.M."/>
            <person name="Kuo A."/>
            <person name="Marcet-Houben M."/>
            <person name="Polaino S."/>
            <person name="Salamov A."/>
            <person name="Villalobos J.M."/>
            <person name="Alvarez M.I."/>
            <person name="Avalos J."/>
            <person name="Benito E.P."/>
            <person name="Benoit I."/>
            <person name="Burger G."/>
            <person name="Camino L.P."/>
            <person name="Canovas D."/>
            <person name="Cerda-Olmedo E."/>
            <person name="Cheng J.-F."/>
            <person name="Dominguez A."/>
            <person name="Elias M."/>
            <person name="Eslava A.P."/>
            <person name="Glaser F."/>
            <person name="Grimwood J."/>
            <person name="Gutierrez G."/>
            <person name="Heitman J."/>
            <person name="Henrissat B."/>
            <person name="Iturriaga E.A."/>
            <person name="Lang B.F."/>
            <person name="Lavin J.L."/>
            <person name="Lee S."/>
            <person name="Li W."/>
            <person name="Lindquist E."/>
            <person name="Lopez-Garcia S."/>
            <person name="Luque E.M."/>
            <person name="Marcos A.T."/>
            <person name="Martin J."/>
            <person name="McCluskey K."/>
            <person name="Medina H.R."/>
            <person name="Miralles-Duran A."/>
            <person name="Miyazaki A."/>
            <person name="Munoz-Torres E."/>
            <person name="Oguiza J.A."/>
            <person name="Ohm R."/>
            <person name="Olmedo M."/>
            <person name="Orejas M."/>
            <person name="Ortiz-Castellanos L."/>
            <person name="Pisabarro A.G."/>
            <person name="Rodriguez-Romero J."/>
            <person name="Ruiz-Herrera J."/>
            <person name="Ruiz-Vazquez R."/>
            <person name="Sanz C."/>
            <person name="Schackwitz W."/>
            <person name="Schmutz J."/>
            <person name="Shahriari M."/>
            <person name="Shelest E."/>
            <person name="Silva-Franco F."/>
            <person name="Soanes D."/>
            <person name="Syed K."/>
            <person name="Tagua V.G."/>
            <person name="Talbot N.J."/>
            <person name="Thon M."/>
            <person name="De vries R.P."/>
            <person name="Wiebenga A."/>
            <person name="Yadav J.S."/>
            <person name="Braun E.L."/>
            <person name="Baker S."/>
            <person name="Garre V."/>
            <person name="Horwitz B."/>
            <person name="Torres-Martinez S."/>
            <person name="Idnurm A."/>
            <person name="Herrera-Estrella A."/>
            <person name="Gabaldon T."/>
            <person name="Grigoriev I.V."/>
        </authorList>
    </citation>
    <scope>NUCLEOTIDE SEQUENCE [LARGE SCALE GENOMIC DNA]</scope>
    <source>
        <strain evidence="10">NRRL 1555(-)</strain>
    </source>
</reference>
<name>A0A167K5L7_PHYB8</name>
<dbReference type="GeneID" id="28998143"/>
<gene>
    <name evidence="9" type="ORF">PHYBLDRAFT_174369</name>
</gene>
<dbReference type="OrthoDB" id="285308at2759"/>
<evidence type="ECO:0000256" key="2">
    <source>
        <dbReference type="ARBA" id="ARBA00009915"/>
    </source>
</evidence>
<keyword evidence="8" id="KW-0999">Mitochondrion inner membrane</keyword>
<accession>A0A167K5L7</accession>
<dbReference type="GO" id="GO:0005743">
    <property type="term" value="C:mitochondrial inner membrane"/>
    <property type="evidence" value="ECO:0007669"/>
    <property type="project" value="UniProtKB-SubCell"/>
</dbReference>
<dbReference type="GO" id="GO:0033615">
    <property type="term" value="P:mitochondrial proton-transporting ATP synthase complex assembly"/>
    <property type="evidence" value="ECO:0007669"/>
    <property type="project" value="TreeGrafter"/>
</dbReference>
<dbReference type="STRING" id="763407.A0A167K5L7"/>
<keyword evidence="8" id="KW-0472">Membrane</keyword>
<evidence type="ECO:0000256" key="5">
    <source>
        <dbReference type="ARBA" id="ARBA00022723"/>
    </source>
</evidence>
<keyword evidence="8" id="KW-0496">Mitochondrion</keyword>
<dbReference type="RefSeq" id="XP_018285368.1">
    <property type="nucleotide sequence ID" value="XM_018437237.1"/>
</dbReference>
<comment type="function">
    <text evidence="8">Has a dual role in the assembly of mitochondrial ATPase.</text>
</comment>
<comment type="similarity">
    <text evidence="2 8">Belongs to the peptidase M76 family.</text>
</comment>
<evidence type="ECO:0000256" key="1">
    <source>
        <dbReference type="ARBA" id="ARBA00004137"/>
    </source>
</evidence>
<comment type="subcellular location">
    <subcellularLocation>
        <location evidence="1 8">Mitochondrion inner membrane</location>
        <topology evidence="1 8">Peripheral membrane protein</topology>
        <orientation evidence="1 8">Intermembrane side</orientation>
    </subcellularLocation>
</comment>
<evidence type="ECO:0000256" key="4">
    <source>
        <dbReference type="ARBA" id="ARBA00022670"/>
    </source>
</evidence>
<keyword evidence="4 8" id="KW-0645">Protease</keyword>
<evidence type="ECO:0000313" key="10">
    <source>
        <dbReference type="Proteomes" id="UP000077315"/>
    </source>
</evidence>
<proteinExistence type="inferred from homology"/>
<dbReference type="AlphaFoldDB" id="A0A167K5L7"/>
<evidence type="ECO:0000256" key="6">
    <source>
        <dbReference type="ARBA" id="ARBA00022801"/>
    </source>
</evidence>
<dbReference type="EMBL" id="KV441024">
    <property type="protein sequence ID" value="OAD67328.1"/>
    <property type="molecule type" value="Genomic_DNA"/>
</dbReference>
<dbReference type="EC" id="3.4.24.-" evidence="8"/>
<evidence type="ECO:0000256" key="7">
    <source>
        <dbReference type="ARBA" id="ARBA00023049"/>
    </source>
</evidence>
<dbReference type="GO" id="GO:0034982">
    <property type="term" value="P:mitochondrial protein processing"/>
    <property type="evidence" value="ECO:0007669"/>
    <property type="project" value="TreeGrafter"/>
</dbReference>
<dbReference type="GO" id="GO:0046872">
    <property type="term" value="F:metal ion binding"/>
    <property type="evidence" value="ECO:0007669"/>
    <property type="project" value="UniProtKB-KW"/>
</dbReference>
<evidence type="ECO:0000256" key="8">
    <source>
        <dbReference type="RuleBase" id="RU364057"/>
    </source>
</evidence>
<dbReference type="Proteomes" id="UP000077315">
    <property type="component" value="Unassembled WGS sequence"/>
</dbReference>
<keyword evidence="5 8" id="KW-0479">Metal-binding</keyword>
<protein>
    <recommendedName>
        <fullName evidence="3 8">Mitochondrial inner membrane protease ATP23</fullName>
        <ecNumber evidence="8">3.4.24.-</ecNumber>
    </recommendedName>
</protein>
<organism evidence="9 10">
    <name type="scientific">Phycomyces blakesleeanus (strain ATCC 8743b / DSM 1359 / FGSC 10004 / NBRC 33097 / NRRL 1555)</name>
    <dbReference type="NCBI Taxonomy" id="763407"/>
    <lineage>
        <taxon>Eukaryota</taxon>
        <taxon>Fungi</taxon>
        <taxon>Fungi incertae sedis</taxon>
        <taxon>Mucoromycota</taxon>
        <taxon>Mucoromycotina</taxon>
        <taxon>Mucoromycetes</taxon>
        <taxon>Mucorales</taxon>
        <taxon>Phycomycetaceae</taxon>
        <taxon>Phycomyces</taxon>
    </lineage>
</organism>
<keyword evidence="6 8" id="KW-0378">Hydrolase</keyword>